<organism evidence="1 2">
    <name type="scientific">Colwellia marinimaniae</name>
    <dbReference type="NCBI Taxonomy" id="1513592"/>
    <lineage>
        <taxon>Bacteria</taxon>
        <taxon>Pseudomonadati</taxon>
        <taxon>Pseudomonadota</taxon>
        <taxon>Gammaproteobacteria</taxon>
        <taxon>Alteromonadales</taxon>
        <taxon>Colwelliaceae</taxon>
        <taxon>Colwellia</taxon>
    </lineage>
</organism>
<dbReference type="Gene3D" id="1.10.10.60">
    <property type="entry name" value="Homeodomain-like"/>
    <property type="match status" value="1"/>
</dbReference>
<accession>A0ABQ0N034</accession>
<evidence type="ECO:0008006" key="3">
    <source>
        <dbReference type="Google" id="ProtNLM"/>
    </source>
</evidence>
<protein>
    <recommendedName>
        <fullName evidence="3">Transposase IS30-like HTH domain-containing protein</fullName>
    </recommendedName>
</protein>
<keyword evidence="2" id="KW-1185">Reference proteome</keyword>
<reference evidence="1 2" key="1">
    <citation type="submission" date="2017-06" db="EMBL/GenBank/DDBJ databases">
        <title>Whole Genome Sequences of Colwellia marinimaniae MTCD1.</title>
        <authorList>
            <person name="Kusumoto H."/>
            <person name="Inoue M."/>
            <person name="Tanikawa K."/>
            <person name="Maeji H."/>
            <person name="Cameron J.H."/>
            <person name="Bartlett D.H."/>
        </authorList>
    </citation>
    <scope>NUCLEOTIDE SEQUENCE [LARGE SCALE GENOMIC DNA]</scope>
    <source>
        <strain evidence="1 2">MTCD1</strain>
    </source>
</reference>
<gene>
    <name evidence="1" type="ORF">MTCD1_03574</name>
</gene>
<proteinExistence type="predicted"/>
<sequence length="48" mass="5586">MQTNRITRIKREKIIALRDDNLTHLAIANEVGCHRNTVGKVLREENMN</sequence>
<dbReference type="EMBL" id="BDQM01000058">
    <property type="protein sequence ID" value="GAW97919.1"/>
    <property type="molecule type" value="Genomic_DNA"/>
</dbReference>
<dbReference type="Proteomes" id="UP000197068">
    <property type="component" value="Unassembled WGS sequence"/>
</dbReference>
<evidence type="ECO:0000313" key="1">
    <source>
        <dbReference type="EMBL" id="GAW97919.1"/>
    </source>
</evidence>
<name>A0ABQ0N034_9GAMM</name>
<dbReference type="RefSeq" id="WP_157447814.1">
    <property type="nucleotide sequence ID" value="NZ_BDQM01000058.1"/>
</dbReference>
<comment type="caution">
    <text evidence="1">The sequence shown here is derived from an EMBL/GenBank/DDBJ whole genome shotgun (WGS) entry which is preliminary data.</text>
</comment>
<evidence type="ECO:0000313" key="2">
    <source>
        <dbReference type="Proteomes" id="UP000197068"/>
    </source>
</evidence>